<dbReference type="RefSeq" id="WP_014798838.1">
    <property type="nucleotide sequence ID" value="NC_018018.1"/>
</dbReference>
<dbReference type="SUPFAM" id="SSF159501">
    <property type="entry name" value="EreA/ChaN-like"/>
    <property type="match status" value="1"/>
</dbReference>
<dbReference type="STRING" id="880071.Fleli_3066"/>
<reference evidence="3" key="1">
    <citation type="submission" date="2012-06" db="EMBL/GenBank/DDBJ databases">
        <title>The complete genome of Flexibacter litoralis DSM 6794.</title>
        <authorList>
            <person name="Lucas S."/>
            <person name="Copeland A."/>
            <person name="Lapidus A."/>
            <person name="Glavina del Rio T."/>
            <person name="Dalin E."/>
            <person name="Tice H."/>
            <person name="Bruce D."/>
            <person name="Goodwin L."/>
            <person name="Pitluck S."/>
            <person name="Peters L."/>
            <person name="Ovchinnikova G."/>
            <person name="Lu M."/>
            <person name="Kyrpides N."/>
            <person name="Mavromatis K."/>
            <person name="Ivanova N."/>
            <person name="Brettin T."/>
            <person name="Detter J.C."/>
            <person name="Han C."/>
            <person name="Larimer F."/>
            <person name="Land M."/>
            <person name="Hauser L."/>
            <person name="Markowitz V."/>
            <person name="Cheng J.-F."/>
            <person name="Hugenholtz P."/>
            <person name="Woyke T."/>
            <person name="Wu D."/>
            <person name="Spring S."/>
            <person name="Lang E."/>
            <person name="Kopitz M."/>
            <person name="Brambilla E."/>
            <person name="Klenk H.-P."/>
            <person name="Eisen J.A."/>
        </authorList>
    </citation>
    <scope>NUCLEOTIDE SEQUENCE [LARGE SCALE GENOMIC DNA]</scope>
    <source>
        <strain evidence="3">ATCC 23117 / DSM 6794 / NBRC 15988 / NCIMB 1366 / Sio-4</strain>
    </source>
</reference>
<dbReference type="eggNOG" id="COG3016">
    <property type="taxonomic scope" value="Bacteria"/>
</dbReference>
<evidence type="ECO:0000313" key="2">
    <source>
        <dbReference type="EMBL" id="AFM05406.1"/>
    </source>
</evidence>
<accession>I4AN71</accession>
<dbReference type="Gene3D" id="3.40.50.11550">
    <property type="match status" value="1"/>
</dbReference>
<dbReference type="PATRIC" id="fig|880071.3.peg.3062"/>
<organism evidence="2 3">
    <name type="scientific">Bernardetia litoralis (strain ATCC 23117 / DSM 6794 / NBRC 15988 / NCIMB 1366 / Fx l1 / Sio-4)</name>
    <name type="common">Flexibacter litoralis</name>
    <dbReference type="NCBI Taxonomy" id="880071"/>
    <lineage>
        <taxon>Bacteria</taxon>
        <taxon>Pseudomonadati</taxon>
        <taxon>Bacteroidota</taxon>
        <taxon>Cytophagia</taxon>
        <taxon>Cytophagales</taxon>
        <taxon>Bernardetiaceae</taxon>
        <taxon>Bernardetia</taxon>
    </lineage>
</organism>
<gene>
    <name evidence="2" type="ordered locus">Fleli_3066</name>
</gene>
<dbReference type="Proteomes" id="UP000006054">
    <property type="component" value="Chromosome"/>
</dbReference>
<evidence type="ECO:0000313" key="3">
    <source>
        <dbReference type="Proteomes" id="UP000006054"/>
    </source>
</evidence>
<proteinExistence type="predicted"/>
<protein>
    <submittedName>
        <fullName evidence="2">Uncharacterized iron-regulated protein</fullName>
    </submittedName>
</protein>
<keyword evidence="3" id="KW-1185">Reference proteome</keyword>
<dbReference type="AlphaFoldDB" id="I4AN71"/>
<evidence type="ECO:0000259" key="1">
    <source>
        <dbReference type="Pfam" id="PF04187"/>
    </source>
</evidence>
<dbReference type="Pfam" id="PF04187">
    <property type="entry name" value="Cofac_haem_bdg"/>
    <property type="match status" value="1"/>
</dbReference>
<dbReference type="InterPro" id="IPR007314">
    <property type="entry name" value="Cofac_haem-bd_dom"/>
</dbReference>
<dbReference type="EMBL" id="CP003345">
    <property type="protein sequence ID" value="AFM05406.1"/>
    <property type="molecule type" value="Genomic_DNA"/>
</dbReference>
<sequence length="297" mass="34045">MSFQTDKPAYQIFDAAGKKSSYKSILEKAQKADIVLFGESHNNPIIHWLQIELTKDLYRNLSESQSKGKKSKNNLILGAEMFEADNQTIFDEYLNDIITEKNFEAEARLWNNYKTDYKPLVEFAKENQLTFVATNIPRRYASLVSKKGLSSLDSLTDDAKRFMMPLPLEVDLKQPAYQNMLKMMGVHSTDENEKINEGVANFAYAQAVKDATMAFRINEYYKKESEKVENKNSIFLHFNGSYHSDNYESIVYYLKKYNPSLKIMTITAVEQKELDALGKTGVADFAIVTPVSMTKTY</sequence>
<name>I4AN71_BERLS</name>
<dbReference type="KEGG" id="fli:Fleli_3066"/>
<dbReference type="CDD" id="cd14727">
    <property type="entry name" value="ChanN-like"/>
    <property type="match status" value="1"/>
</dbReference>
<feature type="domain" description="Haem-binding uptake Tiki superfamily ChaN" evidence="1">
    <location>
        <begin position="26"/>
        <end position="254"/>
    </location>
</feature>
<dbReference type="HOGENOM" id="CLU_035488_0_0_10"/>